<organism evidence="1 2">
    <name type="scientific">Microbacterium phage Honk</name>
    <dbReference type="NCBI Taxonomy" id="2836095"/>
    <lineage>
        <taxon>Viruses</taxon>
        <taxon>Duplodnaviria</taxon>
        <taxon>Heunggongvirae</taxon>
        <taxon>Uroviricota</taxon>
        <taxon>Caudoviricetes</taxon>
        <taxon>Casidaviridae</taxon>
        <taxon>Honkvirus</taxon>
        <taxon>Honkvirus honk</taxon>
    </lineage>
</organism>
<keyword evidence="2" id="KW-1185">Reference proteome</keyword>
<dbReference type="EMBL" id="MW862981">
    <property type="protein sequence ID" value="QWY81829.1"/>
    <property type="molecule type" value="Genomic_DNA"/>
</dbReference>
<reference evidence="1" key="1">
    <citation type="submission" date="2021-04" db="EMBL/GenBank/DDBJ databases">
        <authorList>
            <person name="Ulbrich M."/>
            <person name="Aldana K.S."/>
            <person name="Brown J.W."/>
            <person name="Campbell D.M."/>
            <person name="Chai A.E."/>
            <person name="Dalson K.A."/>
            <person name="Dembinski E."/>
            <person name="Gomez D.E."/>
            <person name="Gupta K."/>
            <person name="Guyot M."/>
            <person name="Hocutt K.M."/>
            <person name="Holsinger J.M."/>
            <person name="Ibarra L.A."/>
            <person name="Jeon T.-Y."/>
            <person name="Mackenzie M."/>
            <person name="Marquez I.-P.P."/>
            <person name="Mathenge R.W."/>
            <person name="Mo B.F."/>
            <person name="Nelson S."/>
            <person name="Zepeda J."/>
            <person name="Zhang L.J."/>
            <person name="Ngo R."/>
            <person name="Tse V.Y."/>
            <person name="Garlena R.A."/>
            <person name="Russell D.A."/>
            <person name="Pope W.H."/>
            <person name="Jacobs-Sera D."/>
            <person name="Hatfull G.F."/>
            <person name="Reddi K."/>
            <person name="Moberg-Parker J."/>
            <person name="Freise A.C."/>
        </authorList>
    </citation>
    <scope>NUCLEOTIDE SEQUENCE</scope>
</reference>
<proteinExistence type="predicted"/>
<accession>A0A8F3E9X4</accession>
<evidence type="ECO:0000313" key="1">
    <source>
        <dbReference type="EMBL" id="QWY81829.1"/>
    </source>
</evidence>
<dbReference type="Proteomes" id="UP000693682">
    <property type="component" value="Segment"/>
</dbReference>
<sequence length="321" mass="33984">MPTTTGHTLDYDAPQVAVVAAKIVAEDSFLSALVGHDYVDEFLAPGTAGRPIKIKYPTILFARARAIDDVTTNIELDAIAETGTTLNLSKQMVYSAIPLSEADLNLNLKDVSAQVIRPQAAAIADDIEHRLASALLAVPEPTGFTAVYNAADPVKYLVALRKHLRDNGIPQGNINLVVGTGIYADFLNAKAITDVSQSGSTAALREGQVGKVSGFTIVESTRLDDNELLAFHKDTVTLATRAPAIPAGASFGASVSEGGYNLRYIRDYDASKTVDRSILATFVGVGILPTFKVVRNRATRVATVTAIENGGIVHIPDVTAP</sequence>
<name>A0A8F3E9X4_9CAUD</name>
<gene>
    <name evidence="1" type="primary">6</name>
    <name evidence="1" type="ORF">SEA_HONK_6</name>
</gene>
<evidence type="ECO:0000313" key="2">
    <source>
        <dbReference type="Proteomes" id="UP000693682"/>
    </source>
</evidence>
<protein>
    <submittedName>
        <fullName evidence="1">Major capsid protein</fullName>
    </submittedName>
</protein>